<organism evidence="9 10">
    <name type="scientific">Polymorphospora lycopeni</name>
    <dbReference type="NCBI Taxonomy" id="3140240"/>
    <lineage>
        <taxon>Bacteria</taxon>
        <taxon>Bacillati</taxon>
        <taxon>Actinomycetota</taxon>
        <taxon>Actinomycetes</taxon>
        <taxon>Micromonosporales</taxon>
        <taxon>Micromonosporaceae</taxon>
        <taxon>Polymorphospora</taxon>
    </lineage>
</organism>
<feature type="domain" description="ABC transporter" evidence="8">
    <location>
        <begin position="9"/>
        <end position="260"/>
    </location>
</feature>
<proteinExistence type="inferred from homology"/>
<dbReference type="PANTHER" id="PTHR43297">
    <property type="entry name" value="OLIGOPEPTIDE TRANSPORT ATP-BINDING PROTEIN APPD"/>
    <property type="match status" value="1"/>
</dbReference>
<sequence length="339" mass="36841">MDDETRPLLEVSDLSVDFRGAAGWTRVLDGVSYDVRAGEVLGIVGESGCGKTVSSLAVMQLLDLQGGRITGGDIRYDGRSLLGLGRRERDRVRGAEIAMIFQQPMRSLNPAFTVGHQIADVVRHHTGCGRRQAWDRAVEMLSLVHIPSPQERARAYPHQFSGGMCQRVMIAMALACSPKILIADEPSTALDVTVQEQILALLRELRDQLNLAIVIITHDLGVVADLADRVAVMYAGQVVEQAPVLDLFADPQHPYTAALLAAVPTEVHRSERFVSIPGRVALPGEWPAGCRFATRCPVVDGERCTDHPPPVHVDGPRSVRCVRAGEPALVKQGVAHGRR</sequence>
<evidence type="ECO:0000313" key="9">
    <source>
        <dbReference type="EMBL" id="MFB6393278.1"/>
    </source>
</evidence>
<keyword evidence="5" id="KW-0547">Nucleotide-binding</keyword>
<dbReference type="InterPro" id="IPR013563">
    <property type="entry name" value="Oligopep_ABC_C"/>
</dbReference>
<keyword evidence="7" id="KW-0472">Membrane</keyword>
<dbReference type="EMBL" id="JBCGDC010000019">
    <property type="protein sequence ID" value="MFB6393278.1"/>
    <property type="molecule type" value="Genomic_DNA"/>
</dbReference>
<accession>A0ABV5CMP9</accession>
<protein>
    <submittedName>
        <fullName evidence="9">ABC transporter ATP-binding protein</fullName>
    </submittedName>
</protein>
<comment type="caution">
    <text evidence="9">The sequence shown here is derived from an EMBL/GenBank/DDBJ whole genome shotgun (WGS) entry which is preliminary data.</text>
</comment>
<dbReference type="Pfam" id="PF08352">
    <property type="entry name" value="oligo_HPY"/>
    <property type="match status" value="1"/>
</dbReference>
<evidence type="ECO:0000256" key="6">
    <source>
        <dbReference type="ARBA" id="ARBA00022840"/>
    </source>
</evidence>
<dbReference type="GO" id="GO:0005524">
    <property type="term" value="F:ATP binding"/>
    <property type="evidence" value="ECO:0007669"/>
    <property type="project" value="UniProtKB-KW"/>
</dbReference>
<dbReference type="RefSeq" id="WP_375733833.1">
    <property type="nucleotide sequence ID" value="NZ_JBCGDC010000019.1"/>
</dbReference>
<dbReference type="PROSITE" id="PS50893">
    <property type="entry name" value="ABC_TRANSPORTER_2"/>
    <property type="match status" value="1"/>
</dbReference>
<dbReference type="Pfam" id="PF00005">
    <property type="entry name" value="ABC_tran"/>
    <property type="match status" value="1"/>
</dbReference>
<dbReference type="InterPro" id="IPR003439">
    <property type="entry name" value="ABC_transporter-like_ATP-bd"/>
</dbReference>
<evidence type="ECO:0000256" key="4">
    <source>
        <dbReference type="ARBA" id="ARBA00022475"/>
    </source>
</evidence>
<dbReference type="Gene3D" id="3.40.50.300">
    <property type="entry name" value="P-loop containing nucleotide triphosphate hydrolases"/>
    <property type="match status" value="1"/>
</dbReference>
<keyword evidence="6 9" id="KW-0067">ATP-binding</keyword>
<evidence type="ECO:0000256" key="3">
    <source>
        <dbReference type="ARBA" id="ARBA00022448"/>
    </source>
</evidence>
<dbReference type="InterPro" id="IPR050388">
    <property type="entry name" value="ABC_Ni/Peptide_Import"/>
</dbReference>
<evidence type="ECO:0000256" key="1">
    <source>
        <dbReference type="ARBA" id="ARBA00004202"/>
    </source>
</evidence>
<dbReference type="Proteomes" id="UP001582793">
    <property type="component" value="Unassembled WGS sequence"/>
</dbReference>
<evidence type="ECO:0000256" key="2">
    <source>
        <dbReference type="ARBA" id="ARBA00005417"/>
    </source>
</evidence>
<dbReference type="PANTHER" id="PTHR43297:SF2">
    <property type="entry name" value="DIPEPTIDE TRANSPORT ATP-BINDING PROTEIN DPPD"/>
    <property type="match status" value="1"/>
</dbReference>
<comment type="subcellular location">
    <subcellularLocation>
        <location evidence="1">Cell membrane</location>
        <topology evidence="1">Peripheral membrane protein</topology>
    </subcellularLocation>
</comment>
<dbReference type="SMART" id="SM00382">
    <property type="entry name" value="AAA"/>
    <property type="match status" value="1"/>
</dbReference>
<keyword evidence="10" id="KW-1185">Reference proteome</keyword>
<dbReference type="PROSITE" id="PS00211">
    <property type="entry name" value="ABC_TRANSPORTER_1"/>
    <property type="match status" value="1"/>
</dbReference>
<reference evidence="9 10" key="1">
    <citation type="submission" date="2024-04" db="EMBL/GenBank/DDBJ databases">
        <title>Polymorphospora sp. isolated from Baiyangdian Lake in Xiong'an New Area.</title>
        <authorList>
            <person name="Zhang X."/>
            <person name="Liu J."/>
        </authorList>
    </citation>
    <scope>NUCLEOTIDE SEQUENCE [LARGE SCALE GENOMIC DNA]</scope>
    <source>
        <strain evidence="9 10">2-325</strain>
    </source>
</reference>
<dbReference type="InterPro" id="IPR027417">
    <property type="entry name" value="P-loop_NTPase"/>
</dbReference>
<name>A0ABV5CMP9_9ACTN</name>
<evidence type="ECO:0000259" key="8">
    <source>
        <dbReference type="PROSITE" id="PS50893"/>
    </source>
</evidence>
<gene>
    <name evidence="9" type="ORF">AAFH96_09180</name>
</gene>
<keyword evidence="4" id="KW-1003">Cell membrane</keyword>
<dbReference type="NCBIfam" id="TIGR01727">
    <property type="entry name" value="oligo_HPY"/>
    <property type="match status" value="1"/>
</dbReference>
<evidence type="ECO:0000256" key="5">
    <source>
        <dbReference type="ARBA" id="ARBA00022741"/>
    </source>
</evidence>
<dbReference type="SUPFAM" id="SSF52540">
    <property type="entry name" value="P-loop containing nucleoside triphosphate hydrolases"/>
    <property type="match status" value="1"/>
</dbReference>
<evidence type="ECO:0000313" key="10">
    <source>
        <dbReference type="Proteomes" id="UP001582793"/>
    </source>
</evidence>
<keyword evidence="3" id="KW-0813">Transport</keyword>
<comment type="similarity">
    <text evidence="2">Belongs to the ABC transporter superfamily.</text>
</comment>
<dbReference type="InterPro" id="IPR003593">
    <property type="entry name" value="AAA+_ATPase"/>
</dbReference>
<evidence type="ECO:0000256" key="7">
    <source>
        <dbReference type="ARBA" id="ARBA00023136"/>
    </source>
</evidence>
<dbReference type="InterPro" id="IPR017871">
    <property type="entry name" value="ABC_transporter-like_CS"/>
</dbReference>
<dbReference type="CDD" id="cd03257">
    <property type="entry name" value="ABC_NikE_OppD_transporters"/>
    <property type="match status" value="1"/>
</dbReference>